<keyword evidence="7 9" id="KW-0472">Membrane</keyword>
<evidence type="ECO:0000256" key="6">
    <source>
        <dbReference type="ARBA" id="ARBA00022989"/>
    </source>
</evidence>
<evidence type="ECO:0000256" key="10">
    <source>
        <dbReference type="SAM" id="MobiDB-lite"/>
    </source>
</evidence>
<dbReference type="AlphaFoldDB" id="A0A0V1DZ17"/>
<reference evidence="11 12" key="1">
    <citation type="submission" date="2015-01" db="EMBL/GenBank/DDBJ databases">
        <title>Evolution of Trichinella species and genotypes.</title>
        <authorList>
            <person name="Korhonen P.K."/>
            <person name="Edoardo P."/>
            <person name="Giuseppe L.R."/>
            <person name="Gasser R.B."/>
        </authorList>
    </citation>
    <scope>NUCLEOTIDE SEQUENCE [LARGE SCALE GENOMIC DNA]</scope>
    <source>
        <strain evidence="11">ISS13</strain>
    </source>
</reference>
<keyword evidence="8" id="KW-0325">Glycoprotein</keyword>
<dbReference type="InterPro" id="IPR005331">
    <property type="entry name" value="Sulfotransferase"/>
</dbReference>
<proteinExistence type="inferred from homology"/>
<feature type="compositionally biased region" description="Polar residues" evidence="10">
    <location>
        <begin position="497"/>
        <end position="510"/>
    </location>
</feature>
<sequence>MLDGGCRRYQMIFFFLCLFGCSFLFYASWYSEVTDFSPADVSLLENFPAEFTAEDESFLDNILIETVLDIPKFHEKPSEAQNAMEVGNVSFDKIQSDPTVQRFDLNRSDVIVFLHIQKTGGTTFERYMVRQIDLISPCVCQARRKRCRCMRPNSNKSPWLFSRFSTGWNCGLHSDWTELIASGCVDEYFDNREHQHVARRYFITTFLREPVSRFISEFHHVQRGATWLASRHLCNGRSPTAEELPPCFERSQHGWKGVTLDAFLACSSNLAFNRQTRMLADLRLVHCYNRSAMDVDRRDAIMLLSAKRNLLKMAFFGLQDEMRRSQYLFERTFGLHFNKPMVDLKSRSDSFQLTDEQRRQVEAVNRLDLDLYRFAKRVFNERFNHAKQEDILQPGDVSFQQRVAFTNAHRVQSVRCAALLQSHIHRIGPLTDKNGAPLDPSTDKFRVEVKKMDGVSEVTKTDIIVYINQNGNAEKRQVGFDQQQAVKKPTACEQRNRCSSTVDSQTTGGNRRSSSIRDDDDSALCNFLLTTVSIICLVILLTPVSVDCHAEGPSWYPDWLRASLPQKLISAYFAMLSVNNLRSLSHARESASKSFNPSFLQKQNAMDMNMISKKSCISNKTNLQCAIKMELACLSETKNAHARVHSTLQRRFDFVGCGLRTARTASSKT</sequence>
<dbReference type="PANTHER" id="PTHR12812">
    <property type="entry name" value="HEPARAN SULFATE 6-O-SULFOTRANSFERASE 3"/>
    <property type="match status" value="1"/>
</dbReference>
<evidence type="ECO:0000256" key="9">
    <source>
        <dbReference type="RuleBase" id="RU364122"/>
    </source>
</evidence>
<dbReference type="PANTHER" id="PTHR12812:SF0">
    <property type="entry name" value="HEPARAN-SULFATE 6-O-SULFOTRANSFERASE"/>
    <property type="match status" value="1"/>
</dbReference>
<evidence type="ECO:0000256" key="8">
    <source>
        <dbReference type="ARBA" id="ARBA00023180"/>
    </source>
</evidence>
<evidence type="ECO:0000256" key="7">
    <source>
        <dbReference type="ARBA" id="ARBA00023136"/>
    </source>
</evidence>
<evidence type="ECO:0000256" key="3">
    <source>
        <dbReference type="ARBA" id="ARBA00022679"/>
    </source>
</evidence>
<keyword evidence="3 9" id="KW-0808">Transferase</keyword>
<evidence type="ECO:0000313" key="11">
    <source>
        <dbReference type="EMBL" id="KRY66816.1"/>
    </source>
</evidence>
<organism evidence="11 12">
    <name type="scientific">Trichinella pseudospiralis</name>
    <name type="common">Parasitic roundworm</name>
    <dbReference type="NCBI Taxonomy" id="6337"/>
    <lineage>
        <taxon>Eukaryota</taxon>
        <taxon>Metazoa</taxon>
        <taxon>Ecdysozoa</taxon>
        <taxon>Nematoda</taxon>
        <taxon>Enoplea</taxon>
        <taxon>Dorylaimia</taxon>
        <taxon>Trichinellida</taxon>
        <taxon>Trichinellidae</taxon>
        <taxon>Trichinella</taxon>
    </lineage>
</organism>
<evidence type="ECO:0000313" key="12">
    <source>
        <dbReference type="Proteomes" id="UP000054632"/>
    </source>
</evidence>
<dbReference type="SUPFAM" id="SSF52540">
    <property type="entry name" value="P-loop containing nucleoside triphosphate hydrolases"/>
    <property type="match status" value="1"/>
</dbReference>
<dbReference type="Proteomes" id="UP000054632">
    <property type="component" value="Unassembled WGS sequence"/>
</dbReference>
<dbReference type="EMBL" id="JYDR01000156">
    <property type="protein sequence ID" value="KRY66816.1"/>
    <property type="molecule type" value="Genomic_DNA"/>
</dbReference>
<dbReference type="EC" id="2.8.2.-" evidence="9"/>
<dbReference type="GO" id="GO:0016020">
    <property type="term" value="C:membrane"/>
    <property type="evidence" value="ECO:0007669"/>
    <property type="project" value="UniProtKB-SubCell"/>
</dbReference>
<protein>
    <recommendedName>
        <fullName evidence="9">Heparan-sulfate 6-O-sulfotransferase</fullName>
        <ecNumber evidence="9">2.8.2.-</ecNumber>
    </recommendedName>
</protein>
<comment type="function">
    <text evidence="9">6-O-sulfation enzyme which catalyzes the transfer of sulfate from 3'-phosphoadenosine 5'-phosphosulfate (PAPS) to position 6 of the N-sulfoglucosamine residue (GlcNS) of heparan sulfate.</text>
</comment>
<dbReference type="InterPro" id="IPR027417">
    <property type="entry name" value="P-loop_NTPase"/>
</dbReference>
<dbReference type="GO" id="GO:0017095">
    <property type="term" value="F:heparan sulfate 6-sulfotransferase activity"/>
    <property type="evidence" value="ECO:0007669"/>
    <property type="project" value="RHEA"/>
</dbReference>
<evidence type="ECO:0000256" key="1">
    <source>
        <dbReference type="ARBA" id="ARBA00004606"/>
    </source>
</evidence>
<comment type="catalytic activity">
    <reaction evidence="9">
        <text>alpha-D-glucosaminyl-[heparan sulfate](n) + 3'-phosphoadenylyl sulfate = 6-sulfo-alpha-D-glucosaminyl-[heparan sulfate](n) + adenosine 3',5'-bisphosphate + H(+)</text>
        <dbReference type="Rhea" id="RHEA:56604"/>
        <dbReference type="Rhea" id="RHEA-COMP:9830"/>
        <dbReference type="Rhea" id="RHEA-COMP:14621"/>
        <dbReference type="ChEBI" id="CHEBI:15378"/>
        <dbReference type="ChEBI" id="CHEBI:58339"/>
        <dbReference type="ChEBI" id="CHEBI:58343"/>
        <dbReference type="ChEBI" id="CHEBI:58388"/>
        <dbReference type="ChEBI" id="CHEBI:140604"/>
    </reaction>
</comment>
<keyword evidence="4 9" id="KW-0812">Transmembrane</keyword>
<comment type="caution">
    <text evidence="11">The sequence shown here is derived from an EMBL/GenBank/DDBJ whole genome shotgun (WGS) entry which is preliminary data.</text>
</comment>
<evidence type="ECO:0000256" key="4">
    <source>
        <dbReference type="ARBA" id="ARBA00022692"/>
    </source>
</evidence>
<accession>A0A0V1DZ17</accession>
<feature type="region of interest" description="Disordered" evidence="10">
    <location>
        <begin position="496"/>
        <end position="518"/>
    </location>
</feature>
<keyword evidence="6 9" id="KW-1133">Transmembrane helix</keyword>
<comment type="subcellular location">
    <subcellularLocation>
        <location evidence="1 9">Membrane</location>
        <topology evidence="1 9">Single-pass type II membrane protein</topology>
    </subcellularLocation>
</comment>
<keyword evidence="5 9" id="KW-0735">Signal-anchor</keyword>
<comment type="similarity">
    <text evidence="2 9">Belongs to the sulfotransferase 6 family.</text>
</comment>
<name>A0A0V1DZ17_TRIPS</name>
<dbReference type="InterPro" id="IPR010635">
    <property type="entry name" value="Heparan_SO4-6-sulfoTrfase"/>
</dbReference>
<dbReference type="FunFam" id="3.40.50.300:FF:000347">
    <property type="entry name" value="Heparan-sulfate 6-O-sulfotransferase"/>
    <property type="match status" value="1"/>
</dbReference>
<evidence type="ECO:0000256" key="5">
    <source>
        <dbReference type="ARBA" id="ARBA00022968"/>
    </source>
</evidence>
<evidence type="ECO:0000256" key="2">
    <source>
        <dbReference type="ARBA" id="ARBA00010109"/>
    </source>
</evidence>
<dbReference type="Gene3D" id="3.40.50.300">
    <property type="entry name" value="P-loop containing nucleotide triphosphate hydrolases"/>
    <property type="match status" value="1"/>
</dbReference>
<gene>
    <name evidence="11" type="primary">hs6st3</name>
    <name evidence="11" type="ORF">T4A_5913</name>
</gene>
<feature type="transmembrane region" description="Helical" evidence="9">
    <location>
        <begin position="12"/>
        <end position="30"/>
    </location>
</feature>
<dbReference type="Pfam" id="PF03567">
    <property type="entry name" value="Sulfotransfer_2"/>
    <property type="match status" value="1"/>
</dbReference>